<keyword evidence="10" id="KW-1185">Reference proteome</keyword>
<keyword evidence="4 7" id="KW-0963">Cytoplasm</keyword>
<dbReference type="AlphaFoldDB" id="A0A110B307"/>
<dbReference type="Pfam" id="PF01132">
    <property type="entry name" value="EFP"/>
    <property type="match status" value="1"/>
</dbReference>
<evidence type="ECO:0000256" key="7">
    <source>
        <dbReference type="HAMAP-Rule" id="MF_00141"/>
    </source>
</evidence>
<dbReference type="GO" id="GO:0003746">
    <property type="term" value="F:translation elongation factor activity"/>
    <property type="evidence" value="ECO:0007669"/>
    <property type="project" value="UniProtKB-UniRule"/>
</dbReference>
<dbReference type="PANTHER" id="PTHR30053">
    <property type="entry name" value="ELONGATION FACTOR P"/>
    <property type="match status" value="1"/>
</dbReference>
<dbReference type="InterPro" id="IPR001059">
    <property type="entry name" value="Transl_elong_P/YeiP_cen"/>
</dbReference>
<dbReference type="KEGG" id="mgot:MgSA37_00505"/>
<gene>
    <name evidence="9" type="primary">efp_1</name>
    <name evidence="7" type="synonym">efp</name>
    <name evidence="9" type="ORF">MgSA37_00505</name>
</gene>
<dbReference type="SMART" id="SM01185">
    <property type="entry name" value="EFP"/>
    <property type="match status" value="1"/>
</dbReference>
<dbReference type="NCBIfam" id="TIGR00038">
    <property type="entry name" value="efp"/>
    <property type="match status" value="1"/>
</dbReference>
<dbReference type="Pfam" id="PF09285">
    <property type="entry name" value="Elong-fact-P_C"/>
    <property type="match status" value="1"/>
</dbReference>
<proteinExistence type="inferred from homology"/>
<dbReference type="NCBIfam" id="NF001810">
    <property type="entry name" value="PRK00529.1"/>
    <property type="match status" value="1"/>
</dbReference>
<comment type="subcellular location">
    <subcellularLocation>
        <location evidence="1 7">Cytoplasm</location>
    </subcellularLocation>
</comment>
<dbReference type="Pfam" id="PF08207">
    <property type="entry name" value="EFP_N"/>
    <property type="match status" value="1"/>
</dbReference>
<dbReference type="InterPro" id="IPR013185">
    <property type="entry name" value="Transl_elong_KOW-like"/>
</dbReference>
<evidence type="ECO:0000256" key="6">
    <source>
        <dbReference type="ARBA" id="ARBA00022917"/>
    </source>
</evidence>
<dbReference type="HAMAP" id="MF_00141">
    <property type="entry name" value="EF_P"/>
    <property type="match status" value="1"/>
</dbReference>
<evidence type="ECO:0000256" key="5">
    <source>
        <dbReference type="ARBA" id="ARBA00022768"/>
    </source>
</evidence>
<evidence type="ECO:0000256" key="1">
    <source>
        <dbReference type="ARBA" id="ARBA00004496"/>
    </source>
</evidence>
<dbReference type="PANTHER" id="PTHR30053:SF12">
    <property type="entry name" value="ELONGATION FACTOR P (EF-P) FAMILY PROTEIN"/>
    <property type="match status" value="1"/>
</dbReference>
<evidence type="ECO:0000256" key="8">
    <source>
        <dbReference type="RuleBase" id="RU004389"/>
    </source>
</evidence>
<dbReference type="FunFam" id="2.40.50.140:FF:000009">
    <property type="entry name" value="Elongation factor P"/>
    <property type="match status" value="1"/>
</dbReference>
<dbReference type="InterPro" id="IPR013852">
    <property type="entry name" value="Transl_elong_P/YeiP_CS"/>
</dbReference>
<dbReference type="SUPFAM" id="SSF50104">
    <property type="entry name" value="Translation proteins SH3-like domain"/>
    <property type="match status" value="1"/>
</dbReference>
<organism evidence="9 10">
    <name type="scientific">Mucilaginibacter gotjawali</name>
    <dbReference type="NCBI Taxonomy" id="1550579"/>
    <lineage>
        <taxon>Bacteria</taxon>
        <taxon>Pseudomonadati</taxon>
        <taxon>Bacteroidota</taxon>
        <taxon>Sphingobacteriia</taxon>
        <taxon>Sphingobacteriales</taxon>
        <taxon>Sphingobacteriaceae</taxon>
        <taxon>Mucilaginibacter</taxon>
    </lineage>
</organism>
<dbReference type="GO" id="GO:0005829">
    <property type="term" value="C:cytosol"/>
    <property type="evidence" value="ECO:0007669"/>
    <property type="project" value="UniProtKB-ARBA"/>
</dbReference>
<dbReference type="InterPro" id="IPR020599">
    <property type="entry name" value="Transl_elong_fac_P/YeiP"/>
</dbReference>
<dbReference type="Proteomes" id="UP000218263">
    <property type="component" value="Chromosome"/>
</dbReference>
<dbReference type="GO" id="GO:0043043">
    <property type="term" value="P:peptide biosynthetic process"/>
    <property type="evidence" value="ECO:0007669"/>
    <property type="project" value="InterPro"/>
</dbReference>
<keyword evidence="6 7" id="KW-0648">Protein biosynthesis</keyword>
<dbReference type="CDD" id="cd05794">
    <property type="entry name" value="S1_EF-P_repeat_2"/>
    <property type="match status" value="1"/>
</dbReference>
<dbReference type="SUPFAM" id="SSF50249">
    <property type="entry name" value="Nucleic acid-binding proteins"/>
    <property type="match status" value="2"/>
</dbReference>
<dbReference type="PIRSF" id="PIRSF005901">
    <property type="entry name" value="EF-P"/>
    <property type="match status" value="1"/>
</dbReference>
<dbReference type="FunFam" id="2.40.50.140:FF:000004">
    <property type="entry name" value="Elongation factor P"/>
    <property type="match status" value="1"/>
</dbReference>
<comment type="pathway">
    <text evidence="2 7">Protein biosynthesis; polypeptide chain elongation.</text>
</comment>
<evidence type="ECO:0000256" key="4">
    <source>
        <dbReference type="ARBA" id="ARBA00022490"/>
    </source>
</evidence>
<dbReference type="InterPro" id="IPR015365">
    <property type="entry name" value="Elong-fact-P_C"/>
</dbReference>
<dbReference type="OrthoDB" id="9801844at2"/>
<dbReference type="UniPathway" id="UPA00345"/>
<comment type="similarity">
    <text evidence="3 7 8">Belongs to the elongation factor P family.</text>
</comment>
<dbReference type="EMBL" id="AP017313">
    <property type="protein sequence ID" value="BAU52350.1"/>
    <property type="molecule type" value="Genomic_DNA"/>
</dbReference>
<dbReference type="InterPro" id="IPR014722">
    <property type="entry name" value="Rib_uL2_dom2"/>
</dbReference>
<keyword evidence="5 7" id="KW-0251">Elongation factor</keyword>
<dbReference type="Gene3D" id="2.40.50.140">
    <property type="entry name" value="Nucleic acid-binding proteins"/>
    <property type="match status" value="2"/>
</dbReference>
<name>A0A110B307_9SPHI</name>
<reference evidence="9 10" key="1">
    <citation type="submission" date="2015-12" db="EMBL/GenBank/DDBJ databases">
        <title>Genome sequence of Mucilaginibacter gotjawali.</title>
        <authorList>
            <person name="Lee J.S."/>
            <person name="Lee K.C."/>
            <person name="Kim K.K."/>
            <person name="Lee B.W."/>
        </authorList>
    </citation>
    <scope>NUCLEOTIDE SEQUENCE [LARGE SCALE GENOMIC DNA]</scope>
    <source>
        <strain evidence="9 10">SA3-7</strain>
    </source>
</reference>
<dbReference type="SMART" id="SM00841">
    <property type="entry name" value="Elong-fact-P_C"/>
    <property type="match status" value="1"/>
</dbReference>
<dbReference type="InterPro" id="IPR008991">
    <property type="entry name" value="Translation_prot_SH3-like_sf"/>
</dbReference>
<evidence type="ECO:0000256" key="3">
    <source>
        <dbReference type="ARBA" id="ARBA00009479"/>
    </source>
</evidence>
<comment type="function">
    <text evidence="7">Involved in peptide bond synthesis. Stimulates efficient translation and peptide-bond synthesis on native or reconstituted 70S ribosomes in vitro. Probably functions indirectly by altering the affinity of the ribosome for aminoacyl-tRNA, thus increasing their reactivity as acceptors for peptidyl transferase.</text>
</comment>
<dbReference type="Gene3D" id="2.30.30.30">
    <property type="match status" value="1"/>
</dbReference>
<evidence type="ECO:0000256" key="2">
    <source>
        <dbReference type="ARBA" id="ARBA00004815"/>
    </source>
</evidence>
<dbReference type="RefSeq" id="WP_096349686.1">
    <property type="nucleotide sequence ID" value="NZ_AP017313.1"/>
</dbReference>
<evidence type="ECO:0000313" key="9">
    <source>
        <dbReference type="EMBL" id="BAU52350.1"/>
    </source>
</evidence>
<dbReference type="PROSITE" id="PS01275">
    <property type="entry name" value="EFP"/>
    <property type="match status" value="1"/>
</dbReference>
<protein>
    <recommendedName>
        <fullName evidence="7">Elongation factor P</fullName>
        <shortName evidence="7">EF-P</shortName>
    </recommendedName>
</protein>
<dbReference type="InterPro" id="IPR011768">
    <property type="entry name" value="Transl_elongation_fac_P"/>
</dbReference>
<dbReference type="CDD" id="cd04470">
    <property type="entry name" value="S1_EF-P_repeat_1"/>
    <property type="match status" value="1"/>
</dbReference>
<sequence length="186" mass="20669">MAKASEIKVGNILRFNGELVSVTEVLHRTPGKGGAFYLDKFRNIKTGRVVEARLATDEQVEICRVETNDFQYLYAEGDYMVIMDNTTYDQHNIAKSLFGPSARFLKEGMSVIVSFESEEAIMAQAPNFVELEITYAEPAVKGDTSSGALKTATTENGIEIKVPLFVNQGDKVKVDTRTGEYVERVK</sequence>
<evidence type="ECO:0000313" key="10">
    <source>
        <dbReference type="Proteomes" id="UP000218263"/>
    </source>
</evidence>
<accession>A0A110B307</accession>
<dbReference type="InterPro" id="IPR012340">
    <property type="entry name" value="NA-bd_OB-fold"/>
</dbReference>